<keyword evidence="2" id="KW-1185">Reference proteome</keyword>
<name>A0A1I7Z5A5_9BILA</name>
<evidence type="ECO:0000313" key="2">
    <source>
        <dbReference type="Proteomes" id="UP000095287"/>
    </source>
</evidence>
<keyword evidence="1" id="KW-0812">Transmembrane</keyword>
<evidence type="ECO:0000256" key="1">
    <source>
        <dbReference type="SAM" id="Phobius"/>
    </source>
</evidence>
<organism evidence="2 3">
    <name type="scientific">Steinernema glaseri</name>
    <dbReference type="NCBI Taxonomy" id="37863"/>
    <lineage>
        <taxon>Eukaryota</taxon>
        <taxon>Metazoa</taxon>
        <taxon>Ecdysozoa</taxon>
        <taxon>Nematoda</taxon>
        <taxon>Chromadorea</taxon>
        <taxon>Rhabditida</taxon>
        <taxon>Tylenchina</taxon>
        <taxon>Panagrolaimomorpha</taxon>
        <taxon>Strongyloidoidea</taxon>
        <taxon>Steinernematidae</taxon>
        <taxon>Steinernema</taxon>
    </lineage>
</organism>
<feature type="transmembrane region" description="Helical" evidence="1">
    <location>
        <begin position="82"/>
        <end position="107"/>
    </location>
</feature>
<keyword evidence="1" id="KW-1133">Transmembrane helix</keyword>
<dbReference type="WBParaSite" id="L893_g22991.t1">
    <property type="protein sequence ID" value="L893_g22991.t1"/>
    <property type="gene ID" value="L893_g22991"/>
</dbReference>
<sequence length="181" mass="20288">MVLGPSQVCCCGRMDVKTGALVIGMFYAVFGFLCLFNNFVVFTIFQESPRNSVIEVFLSIAVIIVGVLAFDGSYNNRSRKLIPLIIFMLGQMVFFSVLVVCFIAALFNPDLIVKSPMMKERIEKITIGEVRTVSCGLALLISALIGLSLWFLSTLINCYRCIRAGKRNEETEMGHFENIRY</sequence>
<dbReference type="AlphaFoldDB" id="A0A1I7Z5A5"/>
<reference evidence="3" key="1">
    <citation type="submission" date="2016-11" db="UniProtKB">
        <authorList>
            <consortium name="WormBaseParasite"/>
        </authorList>
    </citation>
    <scope>IDENTIFICATION</scope>
</reference>
<accession>A0A1I7Z5A5</accession>
<dbReference type="Proteomes" id="UP000095287">
    <property type="component" value="Unplaced"/>
</dbReference>
<evidence type="ECO:0000313" key="3">
    <source>
        <dbReference type="WBParaSite" id="L893_g22991.t1"/>
    </source>
</evidence>
<dbReference type="PANTHER" id="PTHR34851">
    <property type="entry name" value="PROTEIN CBG05235-RELATED"/>
    <property type="match status" value="1"/>
</dbReference>
<dbReference type="PANTHER" id="PTHR34851:SF5">
    <property type="entry name" value="MARVEL DOMAIN-CONTAINING PROTEIN"/>
    <property type="match status" value="1"/>
</dbReference>
<feature type="transmembrane region" description="Helical" evidence="1">
    <location>
        <begin position="128"/>
        <end position="152"/>
    </location>
</feature>
<keyword evidence="1" id="KW-0472">Membrane</keyword>
<protein>
    <submittedName>
        <fullName evidence="3">Tetraspanin family protein</fullName>
    </submittedName>
</protein>
<proteinExistence type="predicted"/>
<feature type="transmembrane region" description="Helical" evidence="1">
    <location>
        <begin position="52"/>
        <end position="70"/>
    </location>
</feature>
<feature type="transmembrane region" description="Helical" evidence="1">
    <location>
        <begin position="20"/>
        <end position="45"/>
    </location>
</feature>